<sequence>MAGAAYQLNVSATDDETFAFTCEWTLADGSDFPWADYAYAYELKRDRRPILSLTDGDGLAVDPSENTITFQPPEAMRLCAGQYRHGCRITHTATGKTIQVFDGSVTITEGNF</sequence>
<organism evidence="1 2">
    <name type="scientific">Bosea psychrotolerans</name>
    <dbReference type="NCBI Taxonomy" id="1871628"/>
    <lineage>
        <taxon>Bacteria</taxon>
        <taxon>Pseudomonadati</taxon>
        <taxon>Pseudomonadota</taxon>
        <taxon>Alphaproteobacteria</taxon>
        <taxon>Hyphomicrobiales</taxon>
        <taxon>Boseaceae</taxon>
        <taxon>Bosea</taxon>
    </lineage>
</organism>
<dbReference type="AlphaFoldDB" id="A0A2S4MCB4"/>
<evidence type="ECO:0000313" key="1">
    <source>
        <dbReference type="EMBL" id="POR52390.1"/>
    </source>
</evidence>
<reference evidence="1 2" key="1">
    <citation type="submission" date="2018-01" db="EMBL/GenBank/DDBJ databases">
        <title>Genomic Encyclopedia of Type Strains, Phase III (KMG-III): the genomes of soil and plant-associated and newly described type strains.</title>
        <authorList>
            <person name="Whitman W."/>
        </authorList>
    </citation>
    <scope>NUCLEOTIDE SEQUENCE [LARGE SCALE GENOMIC DNA]</scope>
    <source>
        <strain evidence="1 2">1131</strain>
    </source>
</reference>
<keyword evidence="2" id="KW-1185">Reference proteome</keyword>
<accession>A0A2S4MCB4</accession>
<proteinExistence type="predicted"/>
<protein>
    <submittedName>
        <fullName evidence="1">Uncharacterized protein</fullName>
    </submittedName>
</protein>
<dbReference type="Proteomes" id="UP000236919">
    <property type="component" value="Unassembled WGS sequence"/>
</dbReference>
<dbReference type="OrthoDB" id="8162845at2"/>
<dbReference type="RefSeq" id="WP_103718020.1">
    <property type="nucleotide sequence ID" value="NZ_PQFZ01000005.1"/>
</dbReference>
<comment type="caution">
    <text evidence="1">The sequence shown here is derived from an EMBL/GenBank/DDBJ whole genome shotgun (WGS) entry which is preliminary data.</text>
</comment>
<evidence type="ECO:0000313" key="2">
    <source>
        <dbReference type="Proteomes" id="UP000236919"/>
    </source>
</evidence>
<gene>
    <name evidence="1" type="ORF">CYD53_10555</name>
</gene>
<dbReference type="EMBL" id="PQFZ01000005">
    <property type="protein sequence ID" value="POR52390.1"/>
    <property type="molecule type" value="Genomic_DNA"/>
</dbReference>
<name>A0A2S4MCB4_9HYPH</name>